<dbReference type="Proteomes" id="UP001151699">
    <property type="component" value="Chromosome B"/>
</dbReference>
<sequence length="115" mass="13803">MRHVLESELDEKKKMLSFYFDRQIKSFDYLFTVYVYYLLPFGNSELKLLKICRTSWHRIEVANLAQQRKFINKQTVQIVRNFRSLFAFALKMFVSLETSVFVETSTQIQLIPVCF</sequence>
<keyword evidence="2" id="KW-1185">Reference proteome</keyword>
<gene>
    <name evidence="1" type="ORF">Bhyg_07864</name>
</gene>
<proteinExistence type="predicted"/>
<comment type="caution">
    <text evidence="1">The sequence shown here is derived from an EMBL/GenBank/DDBJ whole genome shotgun (WGS) entry which is preliminary data.</text>
</comment>
<name>A0A9Q0N3H4_9DIPT</name>
<dbReference type="AlphaFoldDB" id="A0A9Q0N3H4"/>
<organism evidence="1 2">
    <name type="scientific">Pseudolycoriella hygida</name>
    <dbReference type="NCBI Taxonomy" id="35572"/>
    <lineage>
        <taxon>Eukaryota</taxon>
        <taxon>Metazoa</taxon>
        <taxon>Ecdysozoa</taxon>
        <taxon>Arthropoda</taxon>
        <taxon>Hexapoda</taxon>
        <taxon>Insecta</taxon>
        <taxon>Pterygota</taxon>
        <taxon>Neoptera</taxon>
        <taxon>Endopterygota</taxon>
        <taxon>Diptera</taxon>
        <taxon>Nematocera</taxon>
        <taxon>Sciaroidea</taxon>
        <taxon>Sciaridae</taxon>
        <taxon>Pseudolycoriella</taxon>
    </lineage>
</organism>
<evidence type="ECO:0000313" key="2">
    <source>
        <dbReference type="Proteomes" id="UP001151699"/>
    </source>
</evidence>
<reference evidence="1" key="1">
    <citation type="submission" date="2022-07" db="EMBL/GenBank/DDBJ databases">
        <authorList>
            <person name="Trinca V."/>
            <person name="Uliana J.V.C."/>
            <person name="Torres T.T."/>
            <person name="Ward R.J."/>
            <person name="Monesi N."/>
        </authorList>
    </citation>
    <scope>NUCLEOTIDE SEQUENCE</scope>
    <source>
        <strain evidence="1">HSMRA1968</strain>
        <tissue evidence="1">Whole embryos</tissue>
    </source>
</reference>
<evidence type="ECO:0000313" key="1">
    <source>
        <dbReference type="EMBL" id="KAJ6642908.1"/>
    </source>
</evidence>
<protein>
    <submittedName>
        <fullName evidence="1">Uncharacterized protein</fullName>
    </submittedName>
</protein>
<accession>A0A9Q0N3H4</accession>
<dbReference type="EMBL" id="WJQU01000002">
    <property type="protein sequence ID" value="KAJ6642908.1"/>
    <property type="molecule type" value="Genomic_DNA"/>
</dbReference>